<evidence type="ECO:0000313" key="2">
    <source>
        <dbReference type="Proteomes" id="UP000294530"/>
    </source>
</evidence>
<dbReference type="EMBL" id="SHOA02000002">
    <property type="protein sequence ID" value="TDH69271.1"/>
    <property type="molecule type" value="Genomic_DNA"/>
</dbReference>
<dbReference type="RefSeq" id="XP_067818770.1">
    <property type="nucleotide sequence ID" value="XM_067960984.1"/>
</dbReference>
<accession>A0A976IEV9</accession>
<dbReference type="AlphaFoldDB" id="A0A976IEV9"/>
<dbReference type="KEGG" id="blac:94346655"/>
<name>A0A976IEV9_BRELC</name>
<dbReference type="GeneID" id="94346655"/>
<proteinExistence type="predicted"/>
<evidence type="ECO:0000313" key="1">
    <source>
        <dbReference type="EMBL" id="TDH69271.1"/>
    </source>
</evidence>
<sequence>MELTAGTAIKNTPASVERQKMTHATSGYNFATQNFVSIRSTHFYQVIFTRTRSGTPGNKNVVAKGMGFMKATSKAVIPPENPANLVSLSYT</sequence>
<organism evidence="1 2">
    <name type="scientific">Bremia lactucae</name>
    <name type="common">Lettuce downy mildew</name>
    <dbReference type="NCBI Taxonomy" id="4779"/>
    <lineage>
        <taxon>Eukaryota</taxon>
        <taxon>Sar</taxon>
        <taxon>Stramenopiles</taxon>
        <taxon>Oomycota</taxon>
        <taxon>Peronosporomycetes</taxon>
        <taxon>Peronosporales</taxon>
        <taxon>Peronosporaceae</taxon>
        <taxon>Bremia</taxon>
    </lineage>
</organism>
<keyword evidence="2" id="KW-1185">Reference proteome</keyword>
<gene>
    <name evidence="1" type="ORF">CCR75_002887</name>
</gene>
<reference evidence="1 2" key="1">
    <citation type="journal article" date="2021" name="Genome Biol.">
        <title>AFLAP: assembly-free linkage analysis pipeline using k-mers from genome sequencing data.</title>
        <authorList>
            <person name="Fletcher K."/>
            <person name="Zhang L."/>
            <person name="Gil J."/>
            <person name="Han R."/>
            <person name="Cavanaugh K."/>
            <person name="Michelmore R."/>
        </authorList>
    </citation>
    <scope>NUCLEOTIDE SEQUENCE [LARGE SCALE GENOMIC DNA]</scope>
    <source>
        <strain evidence="1 2">SF5</strain>
    </source>
</reference>
<dbReference type="Proteomes" id="UP000294530">
    <property type="component" value="Unassembled WGS sequence"/>
</dbReference>
<comment type="caution">
    <text evidence="1">The sequence shown here is derived from an EMBL/GenBank/DDBJ whole genome shotgun (WGS) entry which is preliminary data.</text>
</comment>
<protein>
    <submittedName>
        <fullName evidence="1">Uncharacterized protein</fullName>
    </submittedName>
</protein>